<dbReference type="EMBL" id="ML769448">
    <property type="protein sequence ID" value="KAE9401260.1"/>
    <property type="molecule type" value="Genomic_DNA"/>
</dbReference>
<proteinExistence type="predicted"/>
<accession>A0A6A4HU66</accession>
<feature type="region of interest" description="Disordered" evidence="1">
    <location>
        <begin position="34"/>
        <end position="134"/>
    </location>
</feature>
<dbReference type="Proteomes" id="UP000799118">
    <property type="component" value="Unassembled WGS sequence"/>
</dbReference>
<gene>
    <name evidence="2" type="ORF">BT96DRAFT_938103</name>
</gene>
<feature type="compositionally biased region" description="Polar residues" evidence="1">
    <location>
        <begin position="46"/>
        <end position="58"/>
    </location>
</feature>
<organism evidence="2 3">
    <name type="scientific">Gymnopus androsaceus JB14</name>
    <dbReference type="NCBI Taxonomy" id="1447944"/>
    <lineage>
        <taxon>Eukaryota</taxon>
        <taxon>Fungi</taxon>
        <taxon>Dikarya</taxon>
        <taxon>Basidiomycota</taxon>
        <taxon>Agaricomycotina</taxon>
        <taxon>Agaricomycetes</taxon>
        <taxon>Agaricomycetidae</taxon>
        <taxon>Agaricales</taxon>
        <taxon>Marasmiineae</taxon>
        <taxon>Omphalotaceae</taxon>
        <taxon>Gymnopus</taxon>
    </lineage>
</organism>
<evidence type="ECO:0000313" key="3">
    <source>
        <dbReference type="Proteomes" id="UP000799118"/>
    </source>
</evidence>
<evidence type="ECO:0000256" key="1">
    <source>
        <dbReference type="SAM" id="MobiDB-lite"/>
    </source>
</evidence>
<keyword evidence="3" id="KW-1185">Reference proteome</keyword>
<name>A0A6A4HU66_9AGAR</name>
<reference evidence="2" key="1">
    <citation type="journal article" date="2019" name="Environ. Microbiol.">
        <title>Fungal ecological strategies reflected in gene transcription - a case study of two litter decomposers.</title>
        <authorList>
            <person name="Barbi F."/>
            <person name="Kohler A."/>
            <person name="Barry K."/>
            <person name="Baskaran P."/>
            <person name="Daum C."/>
            <person name="Fauchery L."/>
            <person name="Ihrmark K."/>
            <person name="Kuo A."/>
            <person name="LaButti K."/>
            <person name="Lipzen A."/>
            <person name="Morin E."/>
            <person name="Grigoriev I.V."/>
            <person name="Henrissat B."/>
            <person name="Lindahl B."/>
            <person name="Martin F."/>
        </authorList>
    </citation>
    <scope>NUCLEOTIDE SEQUENCE</scope>
    <source>
        <strain evidence="2">JB14</strain>
    </source>
</reference>
<protein>
    <submittedName>
        <fullName evidence="2">Uncharacterized protein</fullName>
    </submittedName>
</protein>
<sequence length="134" mass="14698">MNARAISSTLAYKHTNYSFYRYVVEDGETRIVEDDPVQSHPKDTNNEASFGNPTSFTTARLKLSSGGENPSSPQKARKVFLVNGPPISGGKFGPGRLESAGFHSQTGGGTTFWYASQDTSDLEYPRKIPPPRRI</sequence>
<evidence type="ECO:0000313" key="2">
    <source>
        <dbReference type="EMBL" id="KAE9401260.1"/>
    </source>
</evidence>
<dbReference type="AlphaFoldDB" id="A0A6A4HU66"/>